<dbReference type="Gene3D" id="3.20.20.140">
    <property type="entry name" value="Metal-dependent hydrolases"/>
    <property type="match status" value="1"/>
</dbReference>
<dbReference type="SUPFAM" id="SSF51556">
    <property type="entry name" value="Metallo-dependent hydrolases"/>
    <property type="match status" value="1"/>
</dbReference>
<dbReference type="EMBL" id="JBEFLD010000002">
    <property type="protein sequence ID" value="MEQ6289762.1"/>
    <property type="molecule type" value="Genomic_DNA"/>
</dbReference>
<evidence type="ECO:0000256" key="2">
    <source>
        <dbReference type="ARBA" id="ARBA00022801"/>
    </source>
</evidence>
<dbReference type="InterPro" id="IPR001130">
    <property type="entry name" value="TatD-like"/>
</dbReference>
<dbReference type="RefSeq" id="WP_349584313.1">
    <property type="nucleotide sequence ID" value="NZ_JBEFLD010000002.1"/>
</dbReference>
<keyword evidence="2 3" id="KW-0378">Hydrolase</keyword>
<dbReference type="PROSITE" id="PS01091">
    <property type="entry name" value="TATD_3"/>
    <property type="match status" value="1"/>
</dbReference>
<evidence type="ECO:0000256" key="1">
    <source>
        <dbReference type="ARBA" id="ARBA00009275"/>
    </source>
</evidence>
<dbReference type="PANTHER" id="PTHR46124">
    <property type="entry name" value="D-AMINOACYL-TRNA DEACYLASE"/>
    <property type="match status" value="1"/>
</dbReference>
<evidence type="ECO:0000313" key="4">
    <source>
        <dbReference type="Proteomes" id="UP001433638"/>
    </source>
</evidence>
<dbReference type="InterPro" id="IPR032466">
    <property type="entry name" value="Metal_Hydrolase"/>
</dbReference>
<dbReference type="GO" id="GO:0016787">
    <property type="term" value="F:hydrolase activity"/>
    <property type="evidence" value="ECO:0007669"/>
    <property type="project" value="UniProtKB-KW"/>
</dbReference>
<gene>
    <name evidence="3" type="ORF">ABNW52_03950</name>
</gene>
<dbReference type="Pfam" id="PF01026">
    <property type="entry name" value="TatD_DNase"/>
    <property type="match status" value="1"/>
</dbReference>
<protein>
    <submittedName>
        <fullName evidence="3">TatD family hydrolase</fullName>
    </submittedName>
</protein>
<keyword evidence="4" id="KW-1185">Reference proteome</keyword>
<evidence type="ECO:0000313" key="3">
    <source>
        <dbReference type="EMBL" id="MEQ6289762.1"/>
    </source>
</evidence>
<sequence length="252" mass="27446">MFIDTHLHLDAEEFAPGRAALWRAAQAAGVQQAIVPAVAAANFEAVRAMRQQFGVAVAYGLHPMYLAQHQDAHLELLADYLARERPVAVGECGLDLFVPGLDPLRQQQLLLAQLKLARRFDLPVILHVRRAVDQVLKCLRQVRVRGGVAHAFNGSEQQAQAFIELGFCLGFGGAMTYQGSQRIRRLAANLPLSAIVLETDGPDIPPEWAQGQPNRPDNLPRIAAVLAGLREMPLTELAAATSANAQRTFIGL</sequence>
<comment type="caution">
    <text evidence="3">The sequence shown here is derived from an EMBL/GenBank/DDBJ whole genome shotgun (WGS) entry which is preliminary data.</text>
</comment>
<dbReference type="InterPro" id="IPR018228">
    <property type="entry name" value="DNase_TatD-rel_CS"/>
</dbReference>
<organism evidence="3 4">
    <name type="scientific">Vogesella oryzagri</name>
    <dbReference type="NCBI Taxonomy" id="3160864"/>
    <lineage>
        <taxon>Bacteria</taxon>
        <taxon>Pseudomonadati</taxon>
        <taxon>Pseudomonadota</taxon>
        <taxon>Betaproteobacteria</taxon>
        <taxon>Neisseriales</taxon>
        <taxon>Chromobacteriaceae</taxon>
        <taxon>Vogesella</taxon>
    </lineage>
</organism>
<accession>A0ABV1M0J6</accession>
<dbReference type="CDD" id="cd01310">
    <property type="entry name" value="TatD_DNAse"/>
    <property type="match status" value="1"/>
</dbReference>
<dbReference type="PIRSF" id="PIRSF005902">
    <property type="entry name" value="DNase_TatD"/>
    <property type="match status" value="1"/>
</dbReference>
<dbReference type="Proteomes" id="UP001433638">
    <property type="component" value="Unassembled WGS sequence"/>
</dbReference>
<comment type="similarity">
    <text evidence="1">Belongs to the metallo-dependent hydrolases superfamily. TatD-type hydrolase family.</text>
</comment>
<dbReference type="PANTHER" id="PTHR46124:SF3">
    <property type="entry name" value="HYDROLASE"/>
    <property type="match status" value="1"/>
</dbReference>
<name>A0ABV1M0J6_9NEIS</name>
<reference evidence="3" key="1">
    <citation type="submission" date="2024-06" db="EMBL/GenBank/DDBJ databases">
        <title>Genome sequence of Vogesella sp. MAHUQ-64.</title>
        <authorList>
            <person name="Huq M.A."/>
        </authorList>
    </citation>
    <scope>NUCLEOTIDE SEQUENCE</scope>
    <source>
        <strain evidence="3">MAHUQ-64</strain>
    </source>
</reference>
<proteinExistence type="inferred from homology"/>
<dbReference type="PROSITE" id="PS01090">
    <property type="entry name" value="TATD_2"/>
    <property type="match status" value="1"/>
</dbReference>
<dbReference type="PROSITE" id="PS01137">
    <property type="entry name" value="TATD_1"/>
    <property type="match status" value="1"/>
</dbReference>